<gene>
    <name evidence="3" type="ORF">ISF6_2021</name>
</gene>
<dbReference type="OrthoDB" id="8686127at2"/>
<keyword evidence="2" id="KW-0732">Signal</keyword>
<dbReference type="SUPFAM" id="SSF53850">
    <property type="entry name" value="Periplasmic binding protein-like II"/>
    <property type="match status" value="1"/>
</dbReference>
<dbReference type="EMBL" id="BBYR01000032">
    <property type="protein sequence ID" value="GAP36181.1"/>
    <property type="molecule type" value="Genomic_DNA"/>
</dbReference>
<dbReference type="RefSeq" id="WP_082368260.1">
    <property type="nucleotide sequence ID" value="NZ_BBYR01000032.1"/>
</dbReference>
<dbReference type="Gene3D" id="3.40.190.10">
    <property type="entry name" value="Periplasmic binding protein-like II"/>
    <property type="match status" value="1"/>
</dbReference>
<dbReference type="InterPro" id="IPR005064">
    <property type="entry name" value="BUG"/>
</dbReference>
<comment type="similarity">
    <text evidence="1">Belongs to the UPF0065 (bug) family.</text>
</comment>
<evidence type="ECO:0000313" key="4">
    <source>
        <dbReference type="Proteomes" id="UP000037660"/>
    </source>
</evidence>
<dbReference type="STRING" id="1547922.ISF6_2021"/>
<keyword evidence="4" id="KW-1185">Reference proteome</keyword>
<feature type="chain" id="PRO_5005513608" evidence="2">
    <location>
        <begin position="35"/>
        <end position="331"/>
    </location>
</feature>
<feature type="signal peptide" evidence="2">
    <location>
        <begin position="1"/>
        <end position="34"/>
    </location>
</feature>
<protein>
    <submittedName>
        <fullName evidence="3">Putative exported protein</fullName>
    </submittedName>
</protein>
<proteinExistence type="inferred from homology"/>
<dbReference type="PANTHER" id="PTHR42928">
    <property type="entry name" value="TRICARBOXYLATE-BINDING PROTEIN"/>
    <property type="match status" value="1"/>
</dbReference>
<reference evidence="3 4" key="2">
    <citation type="journal article" date="2016" name="Science">
        <title>A bacterium that degrades and assimilates poly(ethylene terephthalate).</title>
        <authorList>
            <person name="Yoshida S."/>
            <person name="Hiraga K."/>
            <person name="Takehana T."/>
            <person name="Taniguchi I."/>
            <person name="Yamaji H."/>
            <person name="Maeda Y."/>
            <person name="Toyohara K."/>
            <person name="Miyamoto K."/>
            <person name="Kimura Y."/>
            <person name="Oda K."/>
        </authorList>
    </citation>
    <scope>NUCLEOTIDE SEQUENCE [LARGE SCALE GENOMIC DNA]</scope>
    <source>
        <strain evidence="4">NBRC 110686 / TISTR 2288 / 201-F6</strain>
    </source>
</reference>
<dbReference type="Proteomes" id="UP000037660">
    <property type="component" value="Unassembled WGS sequence"/>
</dbReference>
<evidence type="ECO:0000256" key="1">
    <source>
        <dbReference type="ARBA" id="ARBA00006987"/>
    </source>
</evidence>
<name>A0A0K8P0M9_PISS1</name>
<dbReference type="PIRSF" id="PIRSF017082">
    <property type="entry name" value="YflP"/>
    <property type="match status" value="1"/>
</dbReference>
<evidence type="ECO:0000313" key="3">
    <source>
        <dbReference type="EMBL" id="GAP36181.1"/>
    </source>
</evidence>
<evidence type="ECO:0000256" key="2">
    <source>
        <dbReference type="SAM" id="SignalP"/>
    </source>
</evidence>
<sequence>MASTGMKARVGTTRRRLAVLAGALLALAAWPAHAQEDKAPIRLLVGLAAGGTVDIAARTVAEKLSAALGRPVVVDNKPGAGQRVALAELRRAAPDGRTLMLTTDGPFVINPHIFRKLDYTPADFTPVAGVADFDLGLGVGPKLPEVRDMKQFMAWARGAKAVAYGSPGNGTLPHFSGAALGQALGIETTHVPYKGGTPAAQDLAGGQVPFILTSVNDMIELHRAGKIRIVAVAGEKRSPVLPEVPTMLESGVQVSGSVKIGIYGPAGMPPALVKQLEQAVLAAVRLPDVQQKLLQNSMVPAPLGGEALAAAARVEVRRLEPIVKASGYQPE</sequence>
<dbReference type="PANTHER" id="PTHR42928:SF5">
    <property type="entry name" value="BLR1237 PROTEIN"/>
    <property type="match status" value="1"/>
</dbReference>
<accession>A0A0K8P0M9</accession>
<comment type="caution">
    <text evidence="3">The sequence shown here is derived from an EMBL/GenBank/DDBJ whole genome shotgun (WGS) entry which is preliminary data.</text>
</comment>
<dbReference type="Pfam" id="PF03401">
    <property type="entry name" value="TctC"/>
    <property type="match status" value="1"/>
</dbReference>
<organism evidence="3 4">
    <name type="scientific">Piscinibacter sakaiensis</name>
    <name type="common">Ideonella sakaiensis</name>
    <dbReference type="NCBI Taxonomy" id="1547922"/>
    <lineage>
        <taxon>Bacteria</taxon>
        <taxon>Pseudomonadati</taxon>
        <taxon>Pseudomonadota</taxon>
        <taxon>Betaproteobacteria</taxon>
        <taxon>Burkholderiales</taxon>
        <taxon>Sphaerotilaceae</taxon>
        <taxon>Piscinibacter</taxon>
    </lineage>
</organism>
<dbReference type="InterPro" id="IPR042100">
    <property type="entry name" value="Bug_dom1"/>
</dbReference>
<dbReference type="AlphaFoldDB" id="A0A0K8P0M9"/>
<dbReference type="Gene3D" id="3.40.190.150">
    <property type="entry name" value="Bordetella uptake gene, domain 1"/>
    <property type="match status" value="1"/>
</dbReference>
<reference evidence="4" key="1">
    <citation type="submission" date="2015-07" db="EMBL/GenBank/DDBJ databases">
        <title>Discovery of a poly(ethylene terephthalate assimilation.</title>
        <authorList>
            <person name="Yoshida S."/>
            <person name="Hiraga K."/>
            <person name="Takehana T."/>
            <person name="Taniguchi I."/>
            <person name="Yamaji H."/>
            <person name="Maeda Y."/>
            <person name="Toyohara K."/>
            <person name="Miyamoto K."/>
            <person name="Kimura Y."/>
            <person name="Oda K."/>
        </authorList>
    </citation>
    <scope>NUCLEOTIDE SEQUENCE [LARGE SCALE GENOMIC DNA]</scope>
    <source>
        <strain evidence="4">NBRC 110686 / TISTR 2288 / 201-F6</strain>
    </source>
</reference>